<feature type="non-terminal residue" evidence="9">
    <location>
        <position position="1"/>
    </location>
</feature>
<organism evidence="9 10">
    <name type="scientific">Delitschia confertaspora ATCC 74209</name>
    <dbReference type="NCBI Taxonomy" id="1513339"/>
    <lineage>
        <taxon>Eukaryota</taxon>
        <taxon>Fungi</taxon>
        <taxon>Dikarya</taxon>
        <taxon>Ascomycota</taxon>
        <taxon>Pezizomycotina</taxon>
        <taxon>Dothideomycetes</taxon>
        <taxon>Pleosporomycetidae</taxon>
        <taxon>Pleosporales</taxon>
        <taxon>Delitschiaceae</taxon>
        <taxon>Delitschia</taxon>
    </lineage>
</organism>
<accession>A0A9P4JSS5</accession>
<dbReference type="InterPro" id="IPR003154">
    <property type="entry name" value="S1/P1nuclease"/>
</dbReference>
<evidence type="ECO:0000256" key="1">
    <source>
        <dbReference type="ARBA" id="ARBA00009547"/>
    </source>
</evidence>
<comment type="similarity">
    <text evidence="1">Belongs to the nuclease type I family.</text>
</comment>
<evidence type="ECO:0000256" key="7">
    <source>
        <dbReference type="ARBA" id="ARBA00023180"/>
    </source>
</evidence>
<keyword evidence="4" id="KW-0255">Endonuclease</keyword>
<protein>
    <submittedName>
        <fullName evidence="9">S1/P1 nuclease</fullName>
    </submittedName>
</protein>
<evidence type="ECO:0000256" key="2">
    <source>
        <dbReference type="ARBA" id="ARBA00022722"/>
    </source>
</evidence>
<feature type="chain" id="PRO_5040375180" evidence="8">
    <location>
        <begin position="20"/>
        <end position="278"/>
    </location>
</feature>
<keyword evidence="6" id="KW-1015">Disulfide bond</keyword>
<evidence type="ECO:0000313" key="10">
    <source>
        <dbReference type="Proteomes" id="UP000799536"/>
    </source>
</evidence>
<dbReference type="AlphaFoldDB" id="A0A9P4JSS5"/>
<keyword evidence="3" id="KW-0479">Metal-binding</keyword>
<reference evidence="9" key="1">
    <citation type="journal article" date="2020" name="Stud. Mycol.">
        <title>101 Dothideomycetes genomes: a test case for predicting lifestyles and emergence of pathogens.</title>
        <authorList>
            <person name="Haridas S."/>
            <person name="Albert R."/>
            <person name="Binder M."/>
            <person name="Bloem J."/>
            <person name="Labutti K."/>
            <person name="Salamov A."/>
            <person name="Andreopoulos B."/>
            <person name="Baker S."/>
            <person name="Barry K."/>
            <person name="Bills G."/>
            <person name="Bluhm B."/>
            <person name="Cannon C."/>
            <person name="Castanera R."/>
            <person name="Culley D."/>
            <person name="Daum C."/>
            <person name="Ezra D."/>
            <person name="Gonzalez J."/>
            <person name="Henrissat B."/>
            <person name="Kuo A."/>
            <person name="Liang C."/>
            <person name="Lipzen A."/>
            <person name="Lutzoni F."/>
            <person name="Magnuson J."/>
            <person name="Mondo S."/>
            <person name="Nolan M."/>
            <person name="Ohm R."/>
            <person name="Pangilinan J."/>
            <person name="Park H.-J."/>
            <person name="Ramirez L."/>
            <person name="Alfaro M."/>
            <person name="Sun H."/>
            <person name="Tritt A."/>
            <person name="Yoshinaga Y."/>
            <person name="Zwiers L.-H."/>
            <person name="Turgeon B."/>
            <person name="Goodwin S."/>
            <person name="Spatafora J."/>
            <person name="Crous P."/>
            <person name="Grigoriev I."/>
        </authorList>
    </citation>
    <scope>NUCLEOTIDE SEQUENCE</scope>
    <source>
        <strain evidence="9">ATCC 74209</strain>
    </source>
</reference>
<dbReference type="PANTHER" id="PTHR33146">
    <property type="entry name" value="ENDONUCLEASE 4"/>
    <property type="match status" value="1"/>
</dbReference>
<comment type="caution">
    <text evidence="9">The sequence shown here is derived from an EMBL/GenBank/DDBJ whole genome shotgun (WGS) entry which is preliminary data.</text>
</comment>
<dbReference type="GO" id="GO:0003676">
    <property type="term" value="F:nucleic acid binding"/>
    <property type="evidence" value="ECO:0007669"/>
    <property type="project" value="InterPro"/>
</dbReference>
<keyword evidence="8" id="KW-0732">Signal</keyword>
<dbReference type="Proteomes" id="UP000799536">
    <property type="component" value="Unassembled WGS sequence"/>
</dbReference>
<sequence>TLAALLPLLPQAHAWGALGHETVAYVAQSYLLPATKQFAQNILNDTSNSYLANVATWADSYRYTAEGAFSAVLHYIDANDNPPESCDVDFERDCTEEGCIVSAIANHTSRVVNKKLPAVEIQKSLKWIIHFLGDIHQPLHDEALEVGGNTISVLFNGTTTNLHHIWDSNIPEQYRKGYQLSDAQLWSKALVKEINTGKWKWEKLQWLLGINPKDSIGSAMVWARDTNKHVCDTVLPDGAEVLRGKDLSGDYASKAVPVIEMQIAKAGFRLAAWLNGIV</sequence>
<evidence type="ECO:0000256" key="4">
    <source>
        <dbReference type="ARBA" id="ARBA00022759"/>
    </source>
</evidence>
<feature type="non-terminal residue" evidence="9">
    <location>
        <position position="278"/>
    </location>
</feature>
<dbReference type="CDD" id="cd11010">
    <property type="entry name" value="S1-P1_nuclease"/>
    <property type="match status" value="1"/>
</dbReference>
<dbReference type="Gene3D" id="1.10.575.10">
    <property type="entry name" value="P1 Nuclease"/>
    <property type="match status" value="1"/>
</dbReference>
<dbReference type="OrthoDB" id="441446at2759"/>
<dbReference type="InterPro" id="IPR008947">
    <property type="entry name" value="PLipase_C/P1_nuclease_dom_sf"/>
</dbReference>
<dbReference type="PANTHER" id="PTHR33146:SF26">
    <property type="entry name" value="ENDONUCLEASE 4"/>
    <property type="match status" value="1"/>
</dbReference>
<proteinExistence type="inferred from homology"/>
<name>A0A9P4JSS5_9PLEO</name>
<evidence type="ECO:0000313" key="9">
    <source>
        <dbReference type="EMBL" id="KAF2203726.1"/>
    </source>
</evidence>
<feature type="signal peptide" evidence="8">
    <location>
        <begin position="1"/>
        <end position="19"/>
    </location>
</feature>
<dbReference type="GO" id="GO:0016788">
    <property type="term" value="F:hydrolase activity, acting on ester bonds"/>
    <property type="evidence" value="ECO:0007669"/>
    <property type="project" value="InterPro"/>
</dbReference>
<keyword evidence="10" id="KW-1185">Reference proteome</keyword>
<evidence type="ECO:0000256" key="3">
    <source>
        <dbReference type="ARBA" id="ARBA00022723"/>
    </source>
</evidence>
<keyword evidence="2" id="KW-0540">Nuclease</keyword>
<evidence type="ECO:0000256" key="6">
    <source>
        <dbReference type="ARBA" id="ARBA00023157"/>
    </source>
</evidence>
<keyword evidence="5" id="KW-0378">Hydrolase</keyword>
<dbReference type="GO" id="GO:0046872">
    <property type="term" value="F:metal ion binding"/>
    <property type="evidence" value="ECO:0007669"/>
    <property type="project" value="UniProtKB-KW"/>
</dbReference>
<evidence type="ECO:0000256" key="8">
    <source>
        <dbReference type="SAM" id="SignalP"/>
    </source>
</evidence>
<dbReference type="GO" id="GO:0004519">
    <property type="term" value="F:endonuclease activity"/>
    <property type="evidence" value="ECO:0007669"/>
    <property type="project" value="UniProtKB-KW"/>
</dbReference>
<dbReference type="GO" id="GO:0006308">
    <property type="term" value="P:DNA catabolic process"/>
    <property type="evidence" value="ECO:0007669"/>
    <property type="project" value="InterPro"/>
</dbReference>
<keyword evidence="7" id="KW-0325">Glycoprotein</keyword>
<dbReference type="SUPFAM" id="SSF48537">
    <property type="entry name" value="Phospholipase C/P1 nuclease"/>
    <property type="match status" value="1"/>
</dbReference>
<gene>
    <name evidence="9" type="ORF">GQ43DRAFT_344883</name>
</gene>
<evidence type="ECO:0000256" key="5">
    <source>
        <dbReference type="ARBA" id="ARBA00022801"/>
    </source>
</evidence>
<dbReference type="EMBL" id="ML993895">
    <property type="protein sequence ID" value="KAF2203726.1"/>
    <property type="molecule type" value="Genomic_DNA"/>
</dbReference>
<dbReference type="Pfam" id="PF02265">
    <property type="entry name" value="S1-P1_nuclease"/>
    <property type="match status" value="1"/>
</dbReference>